<dbReference type="RefSeq" id="WP_264511324.1">
    <property type="nucleotide sequence ID" value="NZ_JAPDDR010000002.1"/>
</dbReference>
<evidence type="ECO:0000256" key="2">
    <source>
        <dbReference type="ARBA" id="ARBA00022676"/>
    </source>
</evidence>
<proteinExistence type="inferred from homology"/>
<organism evidence="5 6">
    <name type="scientific">Luteolibacter rhizosphaerae</name>
    <dbReference type="NCBI Taxonomy" id="2989719"/>
    <lineage>
        <taxon>Bacteria</taxon>
        <taxon>Pseudomonadati</taxon>
        <taxon>Verrucomicrobiota</taxon>
        <taxon>Verrucomicrobiia</taxon>
        <taxon>Verrucomicrobiales</taxon>
        <taxon>Verrucomicrobiaceae</taxon>
        <taxon>Luteolibacter</taxon>
    </lineage>
</organism>
<dbReference type="PANTHER" id="PTHR43179:SF12">
    <property type="entry name" value="GALACTOFURANOSYLTRANSFERASE GLFT2"/>
    <property type="match status" value="1"/>
</dbReference>
<evidence type="ECO:0000313" key="5">
    <source>
        <dbReference type="EMBL" id="MCW1912678.1"/>
    </source>
</evidence>
<evidence type="ECO:0000256" key="1">
    <source>
        <dbReference type="ARBA" id="ARBA00006739"/>
    </source>
</evidence>
<dbReference type="PANTHER" id="PTHR43179">
    <property type="entry name" value="RHAMNOSYLTRANSFERASE WBBL"/>
    <property type="match status" value="1"/>
</dbReference>
<keyword evidence="6" id="KW-1185">Reference proteome</keyword>
<evidence type="ECO:0000256" key="3">
    <source>
        <dbReference type="ARBA" id="ARBA00022679"/>
    </source>
</evidence>
<evidence type="ECO:0000259" key="4">
    <source>
        <dbReference type="Pfam" id="PF00535"/>
    </source>
</evidence>
<comment type="similarity">
    <text evidence="1">Belongs to the glycosyltransferase 2 family.</text>
</comment>
<dbReference type="Pfam" id="PF00535">
    <property type="entry name" value="Glycos_transf_2"/>
    <property type="match status" value="1"/>
</dbReference>
<dbReference type="EMBL" id="JAPDDR010000002">
    <property type="protein sequence ID" value="MCW1912678.1"/>
    <property type="molecule type" value="Genomic_DNA"/>
</dbReference>
<name>A0ABT3FYM8_9BACT</name>
<comment type="caution">
    <text evidence="5">The sequence shown here is derived from an EMBL/GenBank/DDBJ whole genome shotgun (WGS) entry which is preliminary data.</text>
</comment>
<dbReference type="Proteomes" id="UP001165653">
    <property type="component" value="Unassembled WGS sequence"/>
</dbReference>
<dbReference type="Gene3D" id="3.90.550.10">
    <property type="entry name" value="Spore Coat Polysaccharide Biosynthesis Protein SpsA, Chain A"/>
    <property type="match status" value="1"/>
</dbReference>
<dbReference type="SUPFAM" id="SSF53448">
    <property type="entry name" value="Nucleotide-diphospho-sugar transferases"/>
    <property type="match status" value="1"/>
</dbReference>
<keyword evidence="3" id="KW-0808">Transferase</keyword>
<evidence type="ECO:0000313" key="6">
    <source>
        <dbReference type="Proteomes" id="UP001165653"/>
    </source>
</evidence>
<protein>
    <submittedName>
        <fullName evidence="5">Glycosyltransferase family 2 protein</fullName>
    </submittedName>
</protein>
<sequence length="285" mass="31536">MSLPHWIIIPVHNRRVTTRACLQRLREQGIFGKAIVCLVDDACTDGTREMVKGEFPEVCIVDGDGNLFWGGGILEGMYHAHQQDAEVMVWLNDDCMPLPGAIDVVVARVLETRGICGGICHDPAHPEVLTYSGTRSGSDAMVCPGSGETEDVELINGNLVAVHRDVVGRIGFPPGRDLPHYGGDSVYSLRATRAGITCEVHGDARATNPPNPYFDRFGTSKPAWLLLQEPFRIGSILYFPTYWNFLREAFGWRAYLRWPAYFIRFAKQLAAALGRQFSKPSSSPS</sequence>
<dbReference type="InterPro" id="IPR001173">
    <property type="entry name" value="Glyco_trans_2-like"/>
</dbReference>
<dbReference type="CDD" id="cd00761">
    <property type="entry name" value="Glyco_tranf_GTA_type"/>
    <property type="match status" value="1"/>
</dbReference>
<dbReference type="InterPro" id="IPR029044">
    <property type="entry name" value="Nucleotide-diphossugar_trans"/>
</dbReference>
<accession>A0ABT3FYM8</accession>
<gene>
    <name evidence="5" type="ORF">OJ996_03770</name>
</gene>
<reference evidence="5" key="1">
    <citation type="submission" date="2022-10" db="EMBL/GenBank/DDBJ databases">
        <title>Luteolibacter sp. GHJ8, whole genome shotgun sequencing project.</title>
        <authorList>
            <person name="Zhao G."/>
            <person name="Shen L."/>
        </authorList>
    </citation>
    <scope>NUCLEOTIDE SEQUENCE</scope>
    <source>
        <strain evidence="5">GHJ8</strain>
    </source>
</reference>
<feature type="domain" description="Glycosyltransferase 2-like" evidence="4">
    <location>
        <begin position="7"/>
        <end position="118"/>
    </location>
</feature>
<keyword evidence="2" id="KW-0328">Glycosyltransferase</keyword>